<keyword evidence="2" id="KW-1185">Reference proteome</keyword>
<evidence type="ECO:0000313" key="2">
    <source>
        <dbReference type="Proteomes" id="UP000198596"/>
    </source>
</evidence>
<accession>A0A1I2INP3</accession>
<dbReference type="RefSeq" id="WP_091208701.1">
    <property type="nucleotide sequence ID" value="NZ_FONQ01000021.1"/>
</dbReference>
<gene>
    <name evidence="1" type="ORF">SAMN04488131_12125</name>
</gene>
<name>A0A1I2INP3_9FLAO</name>
<sequence length="116" mass="13640">MEFREKILEAYNVKVPIKGGNGTCIESPIIIDNTQKYNYVSLEKICINYDCCIIQMEWILLKQELTIHEGKYIDVLKIRISTNGDFANNYKETNYFFDISDCFKYSMSIAELNKVW</sequence>
<proteinExistence type="predicted"/>
<evidence type="ECO:0000313" key="1">
    <source>
        <dbReference type="EMBL" id="SFF42446.1"/>
    </source>
</evidence>
<dbReference type="AlphaFoldDB" id="A0A1I2INP3"/>
<dbReference type="Proteomes" id="UP000198596">
    <property type="component" value="Unassembled WGS sequence"/>
</dbReference>
<reference evidence="2" key="1">
    <citation type="submission" date="2016-10" db="EMBL/GenBank/DDBJ databases">
        <authorList>
            <person name="Varghese N."/>
            <person name="Submissions S."/>
        </authorList>
    </citation>
    <scope>NUCLEOTIDE SEQUENCE [LARGE SCALE GENOMIC DNA]</scope>
    <source>
        <strain evidence="2">CGMCC 1.9227</strain>
    </source>
</reference>
<dbReference type="STRING" id="935223.SAMN04488131_12125"/>
<dbReference type="OrthoDB" id="1493980at2"/>
<protein>
    <submittedName>
        <fullName evidence="1">Uncharacterized protein</fullName>
    </submittedName>
</protein>
<organism evidence="1 2">
    <name type="scientific">Flavobacterium xueshanense</name>
    <dbReference type="NCBI Taxonomy" id="935223"/>
    <lineage>
        <taxon>Bacteria</taxon>
        <taxon>Pseudomonadati</taxon>
        <taxon>Bacteroidota</taxon>
        <taxon>Flavobacteriia</taxon>
        <taxon>Flavobacteriales</taxon>
        <taxon>Flavobacteriaceae</taxon>
        <taxon>Flavobacterium</taxon>
    </lineage>
</organism>
<dbReference type="EMBL" id="FONQ01000021">
    <property type="protein sequence ID" value="SFF42446.1"/>
    <property type="molecule type" value="Genomic_DNA"/>
</dbReference>